<keyword evidence="3" id="KW-1185">Reference proteome</keyword>
<reference evidence="2" key="1">
    <citation type="submission" date="2022-12" db="EMBL/GenBank/DDBJ databases">
        <authorList>
            <person name="Petersen C."/>
        </authorList>
    </citation>
    <scope>NUCLEOTIDE SEQUENCE</scope>
    <source>
        <strain evidence="2">IBT 16125</strain>
    </source>
</reference>
<protein>
    <submittedName>
        <fullName evidence="2">Uncharacterized protein</fullName>
    </submittedName>
</protein>
<sequence>MNPSKINESFDNMGVGEIFNQAKSLEINDDDNEGHSDMETLDDSGMSRNHSDDQLSNITIHETEVGLDDSNEKEDIYQHGPCQYNEMKAMAAVKEVETQTNTRDRQELYQGPNVRWVNVRFSEHEGHLTGYRLLLKMRSAIQSQEATITMKPQCADGPFWVSIEVVGPAENARSRYGGFENRWAVLSAAKDIVVAWLGRVRDEGLPFEKDVVFRKVHCRNSTLRLYAPPKESSRGAMQ</sequence>
<dbReference type="EMBL" id="JAPVEA010000007">
    <property type="protein sequence ID" value="KAJ5444283.1"/>
    <property type="molecule type" value="Genomic_DNA"/>
</dbReference>
<name>A0AAD6G1J5_9EURO</name>
<organism evidence="2 3">
    <name type="scientific">Penicillium daleae</name>
    <dbReference type="NCBI Taxonomy" id="63821"/>
    <lineage>
        <taxon>Eukaryota</taxon>
        <taxon>Fungi</taxon>
        <taxon>Dikarya</taxon>
        <taxon>Ascomycota</taxon>
        <taxon>Pezizomycotina</taxon>
        <taxon>Eurotiomycetes</taxon>
        <taxon>Eurotiomycetidae</taxon>
        <taxon>Eurotiales</taxon>
        <taxon>Aspergillaceae</taxon>
        <taxon>Penicillium</taxon>
    </lineage>
</organism>
<dbReference type="Proteomes" id="UP001213681">
    <property type="component" value="Unassembled WGS sequence"/>
</dbReference>
<dbReference type="GeneID" id="81601780"/>
<reference evidence="2" key="2">
    <citation type="journal article" date="2023" name="IMA Fungus">
        <title>Comparative genomic study of the Penicillium genus elucidates a diverse pangenome and 15 lateral gene transfer events.</title>
        <authorList>
            <person name="Petersen C."/>
            <person name="Sorensen T."/>
            <person name="Nielsen M.R."/>
            <person name="Sondergaard T.E."/>
            <person name="Sorensen J.L."/>
            <person name="Fitzpatrick D.A."/>
            <person name="Frisvad J.C."/>
            <person name="Nielsen K.L."/>
        </authorList>
    </citation>
    <scope>NUCLEOTIDE SEQUENCE</scope>
    <source>
        <strain evidence="2">IBT 16125</strain>
    </source>
</reference>
<dbReference type="RefSeq" id="XP_056764363.1">
    <property type="nucleotide sequence ID" value="XM_056911537.1"/>
</dbReference>
<dbReference type="AlphaFoldDB" id="A0AAD6G1J5"/>
<gene>
    <name evidence="2" type="ORF">N7458_008155</name>
</gene>
<accession>A0AAD6G1J5</accession>
<evidence type="ECO:0000313" key="2">
    <source>
        <dbReference type="EMBL" id="KAJ5444283.1"/>
    </source>
</evidence>
<proteinExistence type="predicted"/>
<evidence type="ECO:0000313" key="3">
    <source>
        <dbReference type="Proteomes" id="UP001213681"/>
    </source>
</evidence>
<comment type="caution">
    <text evidence="2">The sequence shown here is derived from an EMBL/GenBank/DDBJ whole genome shotgun (WGS) entry which is preliminary data.</text>
</comment>
<evidence type="ECO:0000256" key="1">
    <source>
        <dbReference type="SAM" id="MobiDB-lite"/>
    </source>
</evidence>
<feature type="region of interest" description="Disordered" evidence="1">
    <location>
        <begin position="26"/>
        <end position="53"/>
    </location>
</feature>